<sequence>MPSMPDPDYRGKPYSMPPLHNMESASDLAESVYDTASSTNSRLDLRADLVLKVVFFPVNVVQPLTAPQPPRDHLEVVHNPQSGPGRSMSFRSMSRTPSSKYRDAELICQKVPTAEYGATIDQVLASNGTEQIRESNATANAKDDDHRSISSEICVSPSWSRAAMKKREKREQKRKSDMEQRELKQKLKQVAKQKPTSDSREPRRLQKRAPPASSRASSAHSTFQRLSTASSLISSWSRRTSRANSVNEENEEETTQKKRRRFSFGGERKLKLPNVWPRKSSKPPKPSTELPRNAHSEPFLDSPSRSLHTVKKHFDLRASANAFGITDDSAQQSQLPQNNDRTLQRDSIERTTPTRATAIPEVRFPLYNPDEGRSQRNLLRDDDQDRSSLGSRAVTGANPKRPMNEPGRAIGKSARKKDTSDSELAQPTMLSTGPANARPTQHFSPGHTLSSSKTPPTTSKSRPKETAVLGTPSKTQPNGDSPKVMASNDLGNGLDNIAFAADTQPHDSTHYDVGIASPSVSKPQAMRASSSSSKDTDFHSSPLSGPPILMERDENSRIVSAESGNVQHAKEPIRRARRNSFQQYLDAKGLSVPRLLGQKKKESNNDTDPVVMKENVIPNAQQRSAPVPSTSDAAAALSTQTSRSNTSDKTSSPNTLPSSASSELANSPPPKRNSSELLQKLRASSGPREKLRKRATVEADSKLDKHIPQLTTPIPSPDIQSIRLSANTGKKLANEAEQQLGISISDEALEQMRTHQTVTDQELADAAVEEKKRRHDVMAHVHVYGQTCPAAAPIIHLGATSCYVTDNADLIILTEGLEILSSKLATVIARLSQFAKQYKDLPCLAYTHGQPAQLTTVGKRTCLFITDLLMDLQNFEHAKKSLRSWFRGCKGTTGTQASFLQIFHGDHELVERLDKLVTEKAGFNKAFTITSQTYTRKVDTNIINYLGEFGATCERIGGDIRRLAAMKEMEEPFEKDQIGSSAMAYKRQVGMKQNPMRSERLCSLGRHLQCLTQNGLTNYAAQWFERSLDDSANRRITLPEAFLTADACLILLDNISNGLVVYEKVIASRIAAELPFMATENIIMALARHGISRQESHEEIRVLSHQAAAVVKNEGGQNDLIDRIKRTPFFNPILGELSELLDPSSFIGRAPQQVEKFISEEVDVALQPYKVDLLNTAAAELKV</sequence>
<gene>
    <name evidence="1" type="primary">ADE13</name>
    <name evidence="1" type="ORF">LOY88_003020</name>
</gene>
<organism evidence="1">
    <name type="scientific">Ophidiomyces ophidiicola</name>
    <dbReference type="NCBI Taxonomy" id="1387563"/>
    <lineage>
        <taxon>Eukaryota</taxon>
        <taxon>Fungi</taxon>
        <taxon>Dikarya</taxon>
        <taxon>Ascomycota</taxon>
        <taxon>Pezizomycotina</taxon>
        <taxon>Eurotiomycetes</taxon>
        <taxon>Eurotiomycetidae</taxon>
        <taxon>Onygenales</taxon>
        <taxon>Onygenaceae</taxon>
        <taxon>Ophidiomyces</taxon>
    </lineage>
</organism>
<protein>
    <submittedName>
        <fullName evidence="1">Adenylosuccinase ade13</fullName>
        <ecNumber evidence="1">4.3.2.2</ecNumber>
    </submittedName>
</protein>
<proteinExistence type="predicted"/>
<keyword evidence="1" id="KW-0456">Lyase</keyword>
<accession>A0ACB8UXG5</accession>
<evidence type="ECO:0000313" key="1">
    <source>
        <dbReference type="EMBL" id="KAI2387531.1"/>
    </source>
</evidence>
<dbReference type="EMBL" id="JALBCA010000038">
    <property type="protein sequence ID" value="KAI2387531.1"/>
    <property type="molecule type" value="Genomic_DNA"/>
</dbReference>
<comment type="caution">
    <text evidence="1">The sequence shown here is derived from an EMBL/GenBank/DDBJ whole genome shotgun (WGS) entry which is preliminary data.</text>
</comment>
<name>A0ACB8UXG5_9EURO</name>
<reference evidence="1" key="1">
    <citation type="journal article" date="2022" name="bioRxiv">
        <title>Population genetic analysis of Ophidiomyces ophidiicola, the causative agent of snake fungal disease, indicates recent introductions to the USA.</title>
        <authorList>
            <person name="Ladner J.T."/>
            <person name="Palmer J.M."/>
            <person name="Ettinger C.L."/>
            <person name="Stajich J.E."/>
            <person name="Farrell T.M."/>
            <person name="Glorioso B.M."/>
            <person name="Lawson B."/>
            <person name="Price S.J."/>
            <person name="Stengle A.G."/>
            <person name="Grear D.A."/>
            <person name="Lorch J.M."/>
        </authorList>
    </citation>
    <scope>NUCLEOTIDE SEQUENCE</scope>
    <source>
        <strain evidence="1">NWHC 24266-5</strain>
    </source>
</reference>
<dbReference type="EC" id="4.3.2.2" evidence="1"/>